<sequence>MHFHTIIVGAGSMGMAAGYYLARQGKKVLLIDSHNPPHQDGSHHGETRLIRHAYGEGEHYVPLALRAQELWYELEKESGEDLFLQTGVLNIGEKDSSFIREVQSSSETYHLPLQTLSAKEISQKWEGLSLPDHYIGCLETTSGVLFSERIIQTYRSLAESFGATIKVNSEVVDIDIHKDSATVYTENESFEADHLIATTGAWAKKTGEKLNVSLPLTTLRKTFSWFDADDQIYNAAEFPAFTFAISQGTYYGFPSIHESGVKIGRHDGGREFQMGRPLKPYGYYREDIGDVSDILEAYFPHVQSQNTGKTCVYTMTPDGDFIIDQLPQHPNVTIACGFSGHGYKFSSVVGEILSKMAMNENVDFDLAPFSIKRFLK</sequence>
<dbReference type="NCBIfam" id="NF008425">
    <property type="entry name" value="PRK11259.1"/>
    <property type="match status" value="1"/>
</dbReference>
<feature type="domain" description="FAD dependent oxidoreductase" evidence="5">
    <location>
        <begin position="5"/>
        <end position="355"/>
    </location>
</feature>
<evidence type="ECO:0000256" key="4">
    <source>
        <dbReference type="ARBA" id="ARBA00023002"/>
    </source>
</evidence>
<keyword evidence="4" id="KW-0560">Oxidoreductase</keyword>
<dbReference type="EMBL" id="BAAADO010000007">
    <property type="protein sequence ID" value="GAA0501080.1"/>
    <property type="molecule type" value="Genomic_DNA"/>
</dbReference>
<evidence type="ECO:0000256" key="3">
    <source>
        <dbReference type="ARBA" id="ARBA00022827"/>
    </source>
</evidence>
<dbReference type="PANTHER" id="PTHR10961:SF7">
    <property type="entry name" value="FAD DEPENDENT OXIDOREDUCTASE DOMAIN-CONTAINING PROTEIN"/>
    <property type="match status" value="1"/>
</dbReference>
<dbReference type="InterPro" id="IPR045170">
    <property type="entry name" value="MTOX"/>
</dbReference>
<evidence type="ECO:0000256" key="1">
    <source>
        <dbReference type="ARBA" id="ARBA00001974"/>
    </source>
</evidence>
<protein>
    <submittedName>
        <fullName evidence="6">N-methyl-L-tryptophan oxidase</fullName>
    </submittedName>
</protein>
<comment type="caution">
    <text evidence="6">The sequence shown here is derived from an EMBL/GenBank/DDBJ whole genome shotgun (WGS) entry which is preliminary data.</text>
</comment>
<evidence type="ECO:0000256" key="2">
    <source>
        <dbReference type="ARBA" id="ARBA00022630"/>
    </source>
</evidence>
<organism evidence="6 7">
    <name type="scientific">Salinibacillus aidingensis</name>
    <dbReference type="NCBI Taxonomy" id="237684"/>
    <lineage>
        <taxon>Bacteria</taxon>
        <taxon>Bacillati</taxon>
        <taxon>Bacillota</taxon>
        <taxon>Bacilli</taxon>
        <taxon>Bacillales</taxon>
        <taxon>Bacillaceae</taxon>
        <taxon>Salinibacillus</taxon>
    </lineage>
</organism>
<evidence type="ECO:0000313" key="6">
    <source>
        <dbReference type="EMBL" id="GAA0501080.1"/>
    </source>
</evidence>
<dbReference type="InterPro" id="IPR006076">
    <property type="entry name" value="FAD-dep_OxRdtase"/>
</dbReference>
<dbReference type="Gene3D" id="3.50.50.60">
    <property type="entry name" value="FAD/NAD(P)-binding domain"/>
    <property type="match status" value="1"/>
</dbReference>
<dbReference type="SUPFAM" id="SSF51905">
    <property type="entry name" value="FAD/NAD(P)-binding domain"/>
    <property type="match status" value="1"/>
</dbReference>
<evidence type="ECO:0000259" key="5">
    <source>
        <dbReference type="Pfam" id="PF01266"/>
    </source>
</evidence>
<keyword evidence="2" id="KW-0285">Flavoprotein</keyword>
<dbReference type="Proteomes" id="UP001500880">
    <property type="component" value="Unassembled WGS sequence"/>
</dbReference>
<reference evidence="7" key="1">
    <citation type="journal article" date="2019" name="Int. J. Syst. Evol. Microbiol.">
        <title>The Global Catalogue of Microorganisms (GCM) 10K type strain sequencing project: providing services to taxonomists for standard genome sequencing and annotation.</title>
        <authorList>
            <consortium name="The Broad Institute Genomics Platform"/>
            <consortium name="The Broad Institute Genome Sequencing Center for Infectious Disease"/>
            <person name="Wu L."/>
            <person name="Ma J."/>
        </authorList>
    </citation>
    <scope>NUCLEOTIDE SEQUENCE [LARGE SCALE GENOMIC DNA]</scope>
    <source>
        <strain evidence="7">JCM 12389</strain>
    </source>
</reference>
<accession>A0ABP3LIY1</accession>
<gene>
    <name evidence="6" type="primary">solA</name>
    <name evidence="6" type="ORF">GCM10008986_30590</name>
</gene>
<dbReference type="RefSeq" id="WP_343842975.1">
    <property type="nucleotide sequence ID" value="NZ_BAAADO010000007.1"/>
</dbReference>
<keyword evidence="7" id="KW-1185">Reference proteome</keyword>
<dbReference type="SUPFAM" id="SSF54373">
    <property type="entry name" value="FAD-linked reductases, C-terminal domain"/>
    <property type="match status" value="1"/>
</dbReference>
<comment type="cofactor">
    <cofactor evidence="1">
        <name>FAD</name>
        <dbReference type="ChEBI" id="CHEBI:57692"/>
    </cofactor>
</comment>
<dbReference type="InterPro" id="IPR036188">
    <property type="entry name" value="FAD/NAD-bd_sf"/>
</dbReference>
<dbReference type="Pfam" id="PF01266">
    <property type="entry name" value="DAO"/>
    <property type="match status" value="1"/>
</dbReference>
<proteinExistence type="predicted"/>
<evidence type="ECO:0000313" key="7">
    <source>
        <dbReference type="Proteomes" id="UP001500880"/>
    </source>
</evidence>
<dbReference type="PANTHER" id="PTHR10961">
    <property type="entry name" value="PEROXISOMAL SARCOSINE OXIDASE"/>
    <property type="match status" value="1"/>
</dbReference>
<keyword evidence="3" id="KW-0274">FAD</keyword>
<dbReference type="Gene3D" id="3.30.9.10">
    <property type="entry name" value="D-Amino Acid Oxidase, subunit A, domain 2"/>
    <property type="match status" value="1"/>
</dbReference>
<name>A0ABP3LIY1_9BACI</name>